<accession>A0AAN7P3P1</accession>
<sequence>MPRKYIKKLGPTRKFLYDPVYMERAVAAVANGRMSIRTASEIGVLPKTVFPALVKEAIEEVGLQSALNTKAGFKACGIVPFNPDHTLKKIEHLKNREDNNEENEEARVQQRWANTIVDHLRELRTVSGENPKRGKRVNVIAGKSVCTKDLQEEKESSEEEEDGIDASLSDVQDDDVSEDLLPVSIDEHFQLGDFVIVKFVTNKRDRFFAAKIEEILGEEAAVKCLRKKSSKKEITFAYPEIDDIVVVKQEQIIKKIYAIPLRRGTFTFKTISNYNLE</sequence>
<dbReference type="EMBL" id="JARPUR010000006">
    <property type="protein sequence ID" value="KAK4874691.1"/>
    <property type="molecule type" value="Genomic_DNA"/>
</dbReference>
<gene>
    <name evidence="2" type="ORF">RN001_014051</name>
</gene>
<protein>
    <submittedName>
        <fullName evidence="2">Uncharacterized protein</fullName>
    </submittedName>
</protein>
<comment type="caution">
    <text evidence="2">The sequence shown here is derived from an EMBL/GenBank/DDBJ whole genome shotgun (WGS) entry which is preliminary data.</text>
</comment>
<feature type="compositionally biased region" description="Acidic residues" evidence="1">
    <location>
        <begin position="155"/>
        <end position="164"/>
    </location>
</feature>
<dbReference type="Proteomes" id="UP001353858">
    <property type="component" value="Unassembled WGS sequence"/>
</dbReference>
<dbReference type="AlphaFoldDB" id="A0AAN7P3P1"/>
<name>A0AAN7P3P1_9COLE</name>
<evidence type="ECO:0000313" key="2">
    <source>
        <dbReference type="EMBL" id="KAK4874691.1"/>
    </source>
</evidence>
<evidence type="ECO:0000313" key="3">
    <source>
        <dbReference type="Proteomes" id="UP001353858"/>
    </source>
</evidence>
<keyword evidence="3" id="KW-1185">Reference proteome</keyword>
<feature type="region of interest" description="Disordered" evidence="1">
    <location>
        <begin position="150"/>
        <end position="173"/>
    </location>
</feature>
<organism evidence="2 3">
    <name type="scientific">Aquatica leii</name>
    <dbReference type="NCBI Taxonomy" id="1421715"/>
    <lineage>
        <taxon>Eukaryota</taxon>
        <taxon>Metazoa</taxon>
        <taxon>Ecdysozoa</taxon>
        <taxon>Arthropoda</taxon>
        <taxon>Hexapoda</taxon>
        <taxon>Insecta</taxon>
        <taxon>Pterygota</taxon>
        <taxon>Neoptera</taxon>
        <taxon>Endopterygota</taxon>
        <taxon>Coleoptera</taxon>
        <taxon>Polyphaga</taxon>
        <taxon>Elateriformia</taxon>
        <taxon>Elateroidea</taxon>
        <taxon>Lampyridae</taxon>
        <taxon>Luciolinae</taxon>
        <taxon>Aquatica</taxon>
    </lineage>
</organism>
<evidence type="ECO:0000256" key="1">
    <source>
        <dbReference type="SAM" id="MobiDB-lite"/>
    </source>
</evidence>
<reference evidence="3" key="1">
    <citation type="submission" date="2023-01" db="EMBL/GenBank/DDBJ databases">
        <title>Key to firefly adult light organ development and bioluminescence: homeobox transcription factors regulate luciferase expression and transportation to peroxisome.</title>
        <authorList>
            <person name="Fu X."/>
        </authorList>
    </citation>
    <scope>NUCLEOTIDE SEQUENCE [LARGE SCALE GENOMIC DNA]</scope>
</reference>
<proteinExistence type="predicted"/>